<accession>A0A9W7L4T9</accession>
<evidence type="ECO:0000256" key="1">
    <source>
        <dbReference type="ARBA" id="ARBA00022603"/>
    </source>
</evidence>
<reference evidence="7" key="1">
    <citation type="journal article" date="2023" name="Commun. Biol.">
        <title>Genome analysis of Parmales, the sister group of diatoms, reveals the evolutionary specialization of diatoms from phago-mixotrophs to photoautotrophs.</title>
        <authorList>
            <person name="Ban H."/>
            <person name="Sato S."/>
            <person name="Yoshikawa S."/>
            <person name="Yamada K."/>
            <person name="Nakamura Y."/>
            <person name="Ichinomiya M."/>
            <person name="Sato N."/>
            <person name="Blanc-Mathieu R."/>
            <person name="Endo H."/>
            <person name="Kuwata A."/>
            <person name="Ogata H."/>
        </authorList>
    </citation>
    <scope>NUCLEOTIDE SEQUENCE [LARGE SCALE GENOMIC DNA]</scope>
</reference>
<dbReference type="InterPro" id="IPR053304">
    <property type="entry name" value="RNA_M5U_MTase"/>
</dbReference>
<evidence type="ECO:0000313" key="6">
    <source>
        <dbReference type="EMBL" id="GMI28932.1"/>
    </source>
</evidence>
<feature type="binding site" evidence="4">
    <location>
        <position position="305"/>
    </location>
    <ligand>
        <name>S-adenosyl-L-methionine</name>
        <dbReference type="ChEBI" id="CHEBI:59789"/>
    </ligand>
</feature>
<dbReference type="InterPro" id="IPR029063">
    <property type="entry name" value="SAM-dependent_MTases_sf"/>
</dbReference>
<proteinExistence type="inferred from homology"/>
<evidence type="ECO:0000256" key="3">
    <source>
        <dbReference type="ARBA" id="ARBA00022691"/>
    </source>
</evidence>
<dbReference type="PANTHER" id="PTHR47548">
    <property type="entry name" value="BNAA06G32370D PROTEIN"/>
    <property type="match status" value="1"/>
</dbReference>
<feature type="compositionally biased region" description="Basic and acidic residues" evidence="5">
    <location>
        <begin position="21"/>
        <end position="53"/>
    </location>
</feature>
<sequence length="450" mass="49445">MSPTQLRNARKRKAAKAKKAKEKEQREREEIRRERGDKFPVKSLDLSKGEGSKKSKPSIDPSQAYISSPKTCPRVLSAASYFASKSLPYPVHVGPLTGWRTSSKLAVRLNHKGKLTIGLFEPSSHKITPASSSPAHHPSINAVVKILESTASKIGVTPYDESTNLGDLKFVFLNVDRKSGTVQLTLIVNLLPTSPLPSSLSSLTSTLPSLTPLISTIYVHYNLSTTKHDNNIFSFEPDTWSLLFGPPCGIEEELEDVKTPYQLKLYFPPTVFRQANVTAFQGIVGRIREVIGELGRKDLRVLELYGGVGTIGLNLLDYVSKLVSSDENPHNLTPFNTSLQNLPKNLRKKASYLQESAEGVVKSGNLSRNSFDLVVVDPPRKGCNPAVLQALCGRGEKDLKTLIYVSCGFDAFKRDAETLEGKGGWKLERGEGRVLFPGADAVETLAVFKR</sequence>
<feature type="compositionally biased region" description="Basic residues" evidence="5">
    <location>
        <begin position="8"/>
        <end position="20"/>
    </location>
</feature>
<dbReference type="CDD" id="cd02440">
    <property type="entry name" value="AdoMet_MTases"/>
    <property type="match status" value="1"/>
</dbReference>
<evidence type="ECO:0000256" key="2">
    <source>
        <dbReference type="ARBA" id="ARBA00022679"/>
    </source>
</evidence>
<keyword evidence="7" id="KW-1185">Reference proteome</keyword>
<dbReference type="PROSITE" id="PS51687">
    <property type="entry name" value="SAM_MT_RNA_M5U"/>
    <property type="match status" value="1"/>
</dbReference>
<dbReference type="InterPro" id="IPR010280">
    <property type="entry name" value="U5_MeTrfase_fam"/>
</dbReference>
<comment type="caution">
    <text evidence="6">The sequence shown here is derived from an EMBL/GenBank/DDBJ whole genome shotgun (WGS) entry which is preliminary data.</text>
</comment>
<dbReference type="PANTHER" id="PTHR47548:SF1">
    <property type="entry name" value="S-ADENOSYL-L-METHIONINE-DEPENDENT METHYLTRANSFERASES SUPERFAMILY PROTEIN"/>
    <property type="match status" value="1"/>
</dbReference>
<dbReference type="GO" id="GO:0006396">
    <property type="term" value="P:RNA processing"/>
    <property type="evidence" value="ECO:0007669"/>
    <property type="project" value="InterPro"/>
</dbReference>
<keyword evidence="2 4" id="KW-0808">Transferase</keyword>
<keyword evidence="3 4" id="KW-0949">S-adenosyl-L-methionine</keyword>
<dbReference type="GO" id="GO:0008173">
    <property type="term" value="F:RNA methyltransferase activity"/>
    <property type="evidence" value="ECO:0007669"/>
    <property type="project" value="InterPro"/>
</dbReference>
<dbReference type="Gene3D" id="3.40.50.150">
    <property type="entry name" value="Vaccinia Virus protein VP39"/>
    <property type="match status" value="1"/>
</dbReference>
<feature type="binding site" evidence="4">
    <location>
        <position position="326"/>
    </location>
    <ligand>
        <name>S-adenosyl-L-methionine</name>
        <dbReference type="ChEBI" id="CHEBI:59789"/>
    </ligand>
</feature>
<dbReference type="AlphaFoldDB" id="A0A9W7L4T9"/>
<feature type="region of interest" description="Disordered" evidence="5">
    <location>
        <begin position="1"/>
        <end position="66"/>
    </location>
</feature>
<dbReference type="EMBL" id="BRYA01000670">
    <property type="protein sequence ID" value="GMI28932.1"/>
    <property type="molecule type" value="Genomic_DNA"/>
</dbReference>
<feature type="binding site" evidence="4">
    <location>
        <position position="274"/>
    </location>
    <ligand>
        <name>S-adenosyl-L-methionine</name>
        <dbReference type="ChEBI" id="CHEBI:59789"/>
    </ligand>
</feature>
<feature type="active site" description="Nucleophile" evidence="4">
    <location>
        <position position="407"/>
    </location>
</feature>
<feature type="binding site" evidence="4">
    <location>
        <position position="377"/>
    </location>
    <ligand>
        <name>S-adenosyl-L-methionine</name>
        <dbReference type="ChEBI" id="CHEBI:59789"/>
    </ligand>
</feature>
<gene>
    <name evidence="6" type="ORF">TrCOL_g12311</name>
</gene>
<dbReference type="OrthoDB" id="10250660at2759"/>
<dbReference type="SUPFAM" id="SSF53335">
    <property type="entry name" value="S-adenosyl-L-methionine-dependent methyltransferases"/>
    <property type="match status" value="1"/>
</dbReference>
<protein>
    <submittedName>
        <fullName evidence="6">Uncharacterized protein</fullName>
    </submittedName>
</protein>
<dbReference type="Gene3D" id="2.40.50.1070">
    <property type="match status" value="1"/>
</dbReference>
<organism evidence="6 7">
    <name type="scientific">Triparma columacea</name>
    <dbReference type="NCBI Taxonomy" id="722753"/>
    <lineage>
        <taxon>Eukaryota</taxon>
        <taxon>Sar</taxon>
        <taxon>Stramenopiles</taxon>
        <taxon>Ochrophyta</taxon>
        <taxon>Bolidophyceae</taxon>
        <taxon>Parmales</taxon>
        <taxon>Triparmaceae</taxon>
        <taxon>Triparma</taxon>
    </lineage>
</organism>
<comment type="similarity">
    <text evidence="4">Belongs to the class I-like SAM-binding methyltransferase superfamily. RNA M5U methyltransferase family.</text>
</comment>
<name>A0A9W7L4T9_9STRA</name>
<dbReference type="GO" id="GO:0032259">
    <property type="term" value="P:methylation"/>
    <property type="evidence" value="ECO:0007669"/>
    <property type="project" value="UniProtKB-KW"/>
</dbReference>
<evidence type="ECO:0000256" key="5">
    <source>
        <dbReference type="SAM" id="MobiDB-lite"/>
    </source>
</evidence>
<evidence type="ECO:0000256" key="4">
    <source>
        <dbReference type="PROSITE-ProRule" id="PRU01024"/>
    </source>
</evidence>
<evidence type="ECO:0000313" key="7">
    <source>
        <dbReference type="Proteomes" id="UP001165065"/>
    </source>
</evidence>
<dbReference type="Proteomes" id="UP001165065">
    <property type="component" value="Unassembled WGS sequence"/>
</dbReference>
<keyword evidence="1 4" id="KW-0489">Methyltransferase</keyword>